<reference evidence="6" key="1">
    <citation type="submission" date="2017-01" db="EMBL/GenBank/DDBJ databases">
        <authorList>
            <person name="Varghese N."/>
            <person name="Submissions S."/>
        </authorList>
    </citation>
    <scope>NUCLEOTIDE SEQUENCE [LARGE SCALE GENOMIC DNA]</scope>
    <source>
        <strain evidence="6">DSM 29591</strain>
    </source>
</reference>
<dbReference type="SMART" id="SM00267">
    <property type="entry name" value="GGDEF"/>
    <property type="match status" value="1"/>
</dbReference>
<evidence type="ECO:0000256" key="3">
    <source>
        <dbReference type="SAM" id="Phobius"/>
    </source>
</evidence>
<evidence type="ECO:0000256" key="1">
    <source>
        <dbReference type="ARBA" id="ARBA00012528"/>
    </source>
</evidence>
<sequence length="249" mass="27668">MDQVMRLLAPQSTLGFVVRLAVWLGFVTLANIAFATFFGGGAYYSLWFYIAHSIVVGGPVITFFFIITIFQLRLQRRLWRLSRMDGLTGLNNRNTFFDVAAQARMRENTGVLMMLDADRFKAINDTYGHQAGDICLQAIAAKLRENIRQDDVLGRLGGEEFAIYLLNVAPETAQSIGARLTQPIKFMTEAHGELTVTLSIGAVITQPTIPIDTLLARADAALYYAKQNGRALFVNWTPSLQKKAVMARG</sequence>
<dbReference type="Pfam" id="PF00990">
    <property type="entry name" value="GGDEF"/>
    <property type="match status" value="1"/>
</dbReference>
<dbReference type="Gene3D" id="3.30.70.270">
    <property type="match status" value="1"/>
</dbReference>
<dbReference type="PANTHER" id="PTHR45138:SF9">
    <property type="entry name" value="DIGUANYLATE CYCLASE DGCM-RELATED"/>
    <property type="match status" value="1"/>
</dbReference>
<proteinExistence type="predicted"/>
<dbReference type="InterPro" id="IPR029787">
    <property type="entry name" value="Nucleotide_cyclase"/>
</dbReference>
<evidence type="ECO:0000313" key="6">
    <source>
        <dbReference type="Proteomes" id="UP000186997"/>
    </source>
</evidence>
<dbReference type="AlphaFoldDB" id="A0A1R3X9F2"/>
<dbReference type="STRING" id="287098.SAMN05421665_2245"/>
<dbReference type="InterPro" id="IPR000160">
    <property type="entry name" value="GGDEF_dom"/>
</dbReference>
<comment type="catalytic activity">
    <reaction evidence="2">
        <text>2 GTP = 3',3'-c-di-GMP + 2 diphosphate</text>
        <dbReference type="Rhea" id="RHEA:24898"/>
        <dbReference type="ChEBI" id="CHEBI:33019"/>
        <dbReference type="ChEBI" id="CHEBI:37565"/>
        <dbReference type="ChEBI" id="CHEBI:58805"/>
        <dbReference type="EC" id="2.7.7.65"/>
    </reaction>
</comment>
<dbReference type="PROSITE" id="PS50887">
    <property type="entry name" value="GGDEF"/>
    <property type="match status" value="1"/>
</dbReference>
<dbReference type="NCBIfam" id="TIGR00254">
    <property type="entry name" value="GGDEF"/>
    <property type="match status" value="1"/>
</dbReference>
<dbReference type="GO" id="GO:0052621">
    <property type="term" value="F:diguanylate cyclase activity"/>
    <property type="evidence" value="ECO:0007669"/>
    <property type="project" value="UniProtKB-EC"/>
</dbReference>
<keyword evidence="3" id="KW-1133">Transmembrane helix</keyword>
<dbReference type="EMBL" id="FTPR01000001">
    <property type="protein sequence ID" value="SIT86179.1"/>
    <property type="molecule type" value="Genomic_DNA"/>
</dbReference>
<dbReference type="SUPFAM" id="SSF55073">
    <property type="entry name" value="Nucleotide cyclase"/>
    <property type="match status" value="1"/>
</dbReference>
<accession>A0A1R3X9F2</accession>
<keyword evidence="3" id="KW-0812">Transmembrane</keyword>
<dbReference type="PANTHER" id="PTHR45138">
    <property type="entry name" value="REGULATORY COMPONENTS OF SENSORY TRANSDUCTION SYSTEM"/>
    <property type="match status" value="1"/>
</dbReference>
<feature type="domain" description="GGDEF" evidence="4">
    <location>
        <begin position="108"/>
        <end position="238"/>
    </location>
</feature>
<dbReference type="EC" id="2.7.7.65" evidence="1"/>
<feature type="transmembrane region" description="Helical" evidence="3">
    <location>
        <begin position="46"/>
        <end position="70"/>
    </location>
</feature>
<keyword evidence="3" id="KW-0472">Membrane</keyword>
<dbReference type="InterPro" id="IPR050469">
    <property type="entry name" value="Diguanylate_Cyclase"/>
</dbReference>
<feature type="transmembrane region" description="Helical" evidence="3">
    <location>
        <begin position="20"/>
        <end position="40"/>
    </location>
</feature>
<dbReference type="FunFam" id="3.30.70.270:FF:000001">
    <property type="entry name" value="Diguanylate cyclase domain protein"/>
    <property type="match status" value="1"/>
</dbReference>
<protein>
    <recommendedName>
        <fullName evidence="1">diguanylate cyclase</fullName>
        <ecNumber evidence="1">2.7.7.65</ecNumber>
    </recommendedName>
</protein>
<name>A0A1R3X9F2_9RHOB</name>
<gene>
    <name evidence="5" type="ORF">SAMN05421665_2245</name>
</gene>
<dbReference type="GO" id="GO:0005886">
    <property type="term" value="C:plasma membrane"/>
    <property type="evidence" value="ECO:0007669"/>
    <property type="project" value="TreeGrafter"/>
</dbReference>
<evidence type="ECO:0000313" key="5">
    <source>
        <dbReference type="EMBL" id="SIT86179.1"/>
    </source>
</evidence>
<dbReference type="GO" id="GO:1902201">
    <property type="term" value="P:negative regulation of bacterial-type flagellum-dependent cell motility"/>
    <property type="evidence" value="ECO:0007669"/>
    <property type="project" value="TreeGrafter"/>
</dbReference>
<keyword evidence="6" id="KW-1185">Reference proteome</keyword>
<dbReference type="CDD" id="cd01949">
    <property type="entry name" value="GGDEF"/>
    <property type="match status" value="1"/>
</dbReference>
<dbReference type="GO" id="GO:0043709">
    <property type="term" value="P:cell adhesion involved in single-species biofilm formation"/>
    <property type="evidence" value="ECO:0007669"/>
    <property type="project" value="TreeGrafter"/>
</dbReference>
<organism evidence="5 6">
    <name type="scientific">Yoonia rosea</name>
    <dbReference type="NCBI Taxonomy" id="287098"/>
    <lineage>
        <taxon>Bacteria</taxon>
        <taxon>Pseudomonadati</taxon>
        <taxon>Pseudomonadota</taxon>
        <taxon>Alphaproteobacteria</taxon>
        <taxon>Rhodobacterales</taxon>
        <taxon>Paracoccaceae</taxon>
        <taxon>Yoonia</taxon>
    </lineage>
</organism>
<evidence type="ECO:0000259" key="4">
    <source>
        <dbReference type="PROSITE" id="PS50887"/>
    </source>
</evidence>
<dbReference type="InterPro" id="IPR043128">
    <property type="entry name" value="Rev_trsase/Diguanyl_cyclase"/>
</dbReference>
<evidence type="ECO:0000256" key="2">
    <source>
        <dbReference type="ARBA" id="ARBA00034247"/>
    </source>
</evidence>
<dbReference type="Proteomes" id="UP000186997">
    <property type="component" value="Unassembled WGS sequence"/>
</dbReference>